<dbReference type="AlphaFoldDB" id="A0A2Z6NQ89"/>
<organism evidence="2 3">
    <name type="scientific">Trifolium subterraneum</name>
    <name type="common">Subterranean clover</name>
    <dbReference type="NCBI Taxonomy" id="3900"/>
    <lineage>
        <taxon>Eukaryota</taxon>
        <taxon>Viridiplantae</taxon>
        <taxon>Streptophyta</taxon>
        <taxon>Embryophyta</taxon>
        <taxon>Tracheophyta</taxon>
        <taxon>Spermatophyta</taxon>
        <taxon>Magnoliopsida</taxon>
        <taxon>eudicotyledons</taxon>
        <taxon>Gunneridae</taxon>
        <taxon>Pentapetalae</taxon>
        <taxon>rosids</taxon>
        <taxon>fabids</taxon>
        <taxon>Fabales</taxon>
        <taxon>Fabaceae</taxon>
        <taxon>Papilionoideae</taxon>
        <taxon>50 kb inversion clade</taxon>
        <taxon>NPAAA clade</taxon>
        <taxon>Hologalegina</taxon>
        <taxon>IRL clade</taxon>
        <taxon>Trifolieae</taxon>
        <taxon>Trifolium</taxon>
    </lineage>
</organism>
<keyword evidence="3" id="KW-1185">Reference proteome</keyword>
<sequence>MEGLKHASIWWRDIWRLGGVGEGNWFDTNVSNALGDGKYIGFWKEKWLGMEPLCDVYPSLFVKTVQRHANVSNMGSWDNNAWSWRLDWTAPLTETELADDAELRLLLEQVQPCRDNEDRRRWIPHTVGVFSVQSAYSMLQDRFSLPEIEPNTVIALKRLWKNNVPSKVIIFGWRENEDIDHMFFHCQISQKGINVGESGGAREKQWANAPGSPREGDATSQPKTLRR</sequence>
<dbReference type="Proteomes" id="UP000242715">
    <property type="component" value="Unassembled WGS sequence"/>
</dbReference>
<gene>
    <name evidence="2" type="ORF">TSUD_115040</name>
</gene>
<dbReference type="PANTHER" id="PTHR36617:SF15">
    <property type="entry name" value="REVERSE TRANSCRIPTASE ZINC-BINDING DOMAIN-CONTAINING PROTEIN"/>
    <property type="match status" value="1"/>
</dbReference>
<protein>
    <recommendedName>
        <fullName evidence="4">Reverse transcriptase zinc-binding domain-containing protein</fullName>
    </recommendedName>
</protein>
<dbReference type="PANTHER" id="PTHR36617">
    <property type="entry name" value="PROTEIN, PUTATIVE-RELATED"/>
    <property type="match status" value="1"/>
</dbReference>
<evidence type="ECO:0000256" key="1">
    <source>
        <dbReference type="SAM" id="MobiDB-lite"/>
    </source>
</evidence>
<feature type="region of interest" description="Disordered" evidence="1">
    <location>
        <begin position="197"/>
        <end position="227"/>
    </location>
</feature>
<evidence type="ECO:0000313" key="3">
    <source>
        <dbReference type="Proteomes" id="UP000242715"/>
    </source>
</evidence>
<dbReference type="OrthoDB" id="1752009at2759"/>
<dbReference type="EMBL" id="DF974151">
    <property type="protein sequence ID" value="GAU45816.1"/>
    <property type="molecule type" value="Genomic_DNA"/>
</dbReference>
<proteinExistence type="predicted"/>
<evidence type="ECO:0000313" key="2">
    <source>
        <dbReference type="EMBL" id="GAU45816.1"/>
    </source>
</evidence>
<reference evidence="3" key="1">
    <citation type="journal article" date="2017" name="Front. Plant Sci.">
        <title>Climate Clever Clovers: New Paradigm to Reduce the Environmental Footprint of Ruminants by Breeding Low Methanogenic Forages Utilizing Haplotype Variation.</title>
        <authorList>
            <person name="Kaur P."/>
            <person name="Appels R."/>
            <person name="Bayer P.E."/>
            <person name="Keeble-Gagnere G."/>
            <person name="Wang J."/>
            <person name="Hirakawa H."/>
            <person name="Shirasawa K."/>
            <person name="Vercoe P."/>
            <person name="Stefanova K."/>
            <person name="Durmic Z."/>
            <person name="Nichols P."/>
            <person name="Revell C."/>
            <person name="Isobe S.N."/>
            <person name="Edwards D."/>
            <person name="Erskine W."/>
        </authorList>
    </citation>
    <scope>NUCLEOTIDE SEQUENCE [LARGE SCALE GENOMIC DNA]</scope>
    <source>
        <strain evidence="3">cv. Daliak</strain>
    </source>
</reference>
<feature type="compositionally biased region" description="Polar residues" evidence="1">
    <location>
        <begin position="218"/>
        <end position="227"/>
    </location>
</feature>
<evidence type="ECO:0008006" key="4">
    <source>
        <dbReference type="Google" id="ProtNLM"/>
    </source>
</evidence>
<name>A0A2Z6NQ89_TRISU</name>
<accession>A0A2Z6NQ89</accession>